<dbReference type="InterPro" id="IPR027417">
    <property type="entry name" value="P-loop_NTPase"/>
</dbReference>
<organism evidence="2 4">
    <name type="scientific">Acutalibacter muris</name>
    <dbReference type="NCBI Taxonomy" id="1796620"/>
    <lineage>
        <taxon>Bacteria</taxon>
        <taxon>Bacillati</taxon>
        <taxon>Bacillota</taxon>
        <taxon>Clostridia</taxon>
        <taxon>Eubacteriales</taxon>
        <taxon>Acutalibacteraceae</taxon>
        <taxon>Acutalibacter</taxon>
    </lineage>
</organism>
<dbReference type="EMBL" id="CP065321">
    <property type="protein sequence ID" value="QQR31438.1"/>
    <property type="molecule type" value="Genomic_DNA"/>
</dbReference>
<reference evidence="3" key="2">
    <citation type="submission" date="2017-05" db="EMBL/GenBank/DDBJ databases">
        <title>Improved OligoMM genomes.</title>
        <authorList>
            <person name="Garzetti D."/>
        </authorList>
    </citation>
    <scope>NUCLEOTIDE SEQUENCE [LARGE SCALE GENOMIC DNA]</scope>
    <source>
        <strain evidence="3">KB18</strain>
    </source>
</reference>
<dbReference type="EMBL" id="CP021422">
    <property type="protein sequence ID" value="ASB42165.1"/>
    <property type="molecule type" value="Genomic_DNA"/>
</dbReference>
<evidence type="ECO:0000313" key="3">
    <source>
        <dbReference type="Proteomes" id="UP000196710"/>
    </source>
</evidence>
<dbReference type="Gene3D" id="3.40.50.300">
    <property type="entry name" value="P-loop containing nucleotide triphosphate hydrolases"/>
    <property type="match status" value="1"/>
</dbReference>
<gene>
    <name evidence="1" type="ORF">ADH66_16750</name>
    <name evidence="2" type="ORF">I5Q82_07140</name>
</gene>
<dbReference type="Proteomes" id="UP000196710">
    <property type="component" value="Chromosome"/>
</dbReference>
<name>A0A1Z2XUP5_9FIRM</name>
<dbReference type="SUPFAM" id="SSF52540">
    <property type="entry name" value="P-loop containing nucleoside triphosphate hydrolases"/>
    <property type="match status" value="1"/>
</dbReference>
<evidence type="ECO:0000313" key="4">
    <source>
        <dbReference type="Proteomes" id="UP000596035"/>
    </source>
</evidence>
<dbReference type="KEGG" id="amur:ADH66_16750"/>
<reference evidence="1" key="1">
    <citation type="journal article" date="2017" name="Genome Announc.">
        <title>High-Quality Whole-Genome Sequences of the Oligo-Mouse-Microbiota Bacterial Community.</title>
        <authorList>
            <person name="Garzetti D."/>
            <person name="Brugiroux S."/>
            <person name="Bunk B."/>
            <person name="Pukall R."/>
            <person name="McCoy K.D."/>
            <person name="Macpherson A.J."/>
            <person name="Stecher B."/>
        </authorList>
    </citation>
    <scope>NUCLEOTIDE SEQUENCE</scope>
    <source>
        <strain evidence="1">KB18</strain>
    </source>
</reference>
<keyword evidence="3" id="KW-1185">Reference proteome</keyword>
<evidence type="ECO:0000313" key="1">
    <source>
        <dbReference type="EMBL" id="ASB42165.1"/>
    </source>
</evidence>
<evidence type="ECO:0000313" key="2">
    <source>
        <dbReference type="EMBL" id="QQR31438.1"/>
    </source>
</evidence>
<protein>
    <submittedName>
        <fullName evidence="2">ATP-binding protein</fullName>
    </submittedName>
</protein>
<sequence>MSTALNNLFSFNRATLPSPFSTVTSKKISVASKYGDGKQATLCFTVIKALNAVCACMNGSGEGAVGVIDHRSVAEYKSSMGPDAYHLAIFDSSTGAISATVYDKNTEIGELYVLKNPGRDGAAVMMAMFPFLNRDEEFEQKFNEYFDQYTAGFPDINAATNTMAILCDNVYRRVMDDSCEAHVKVTLDKSGNLMRVSQTQLDSGVFTPTEVIAGEFTIFAKTGRAAVKKACAEVKHEDFAGKYELHTRALSPQEQALIPALPEWYIIPDEVVDICKHAQATTEKSAPMRNFLLRGPAGTGKTMGAKAIAAGLHLPYMKYTCSANTEIFDFVGMIFPDSEGGSTGDADLDREKAELESMGGMTYKNVAKIMNLPGLADMDYDPAGVYQALTGLEKEDATAQECMAVVMERVTEKVQALSKRTGESQSGGQTYRYVDTDFIKALRYGYVIEIQEPSTIAQPGVLVGLNSLLEQSGSITLPTGEIIRRHPDAVVVVTTNISYEGCRGMNQSVLDRMSLVRDVELPSPEVMVQRAMAVTGATDEYQVGQMVQVVNDLAEYCRKNSISDGSYGMRSLIDWITSAEITGDVYQSALYTVISKATADEIDREALISAVLEPAFRPKRKTA</sequence>
<reference evidence="2 4" key="3">
    <citation type="submission" date="2020-11" db="EMBL/GenBank/DDBJ databases">
        <title>Closed and high quality bacterial genomes of the OMM12 community.</title>
        <authorList>
            <person name="Marbouty M."/>
            <person name="Lamy-Besnier Q."/>
            <person name="Debarbieux L."/>
            <person name="Koszul R."/>
        </authorList>
    </citation>
    <scope>NUCLEOTIDE SEQUENCE [LARGE SCALE GENOMIC DNA]</scope>
    <source>
        <strain evidence="2 4">KB18</strain>
    </source>
</reference>
<proteinExistence type="predicted"/>
<dbReference type="AlphaFoldDB" id="A0A1Z2XUP5"/>
<dbReference type="Proteomes" id="UP000596035">
    <property type="component" value="Chromosome"/>
</dbReference>
<keyword evidence="2" id="KW-0067">ATP-binding</keyword>
<keyword evidence="2" id="KW-0547">Nucleotide-binding</keyword>
<dbReference type="GO" id="GO:0005524">
    <property type="term" value="F:ATP binding"/>
    <property type="evidence" value="ECO:0007669"/>
    <property type="project" value="UniProtKB-KW"/>
</dbReference>
<accession>A0A1Z2XUP5</accession>
<dbReference type="RefSeq" id="WP_066538504.1">
    <property type="nucleotide sequence ID" value="NZ_CP021422.1"/>
</dbReference>